<evidence type="ECO:0000313" key="2">
    <source>
        <dbReference type="Proteomes" id="UP000294847"/>
    </source>
</evidence>
<dbReference type="EMBL" id="CP034204">
    <property type="protein sequence ID" value="QBZ53503.1"/>
    <property type="molecule type" value="Genomic_DNA"/>
</dbReference>
<name>A0A4P7MTJ5_PYROR</name>
<reference evidence="1 2" key="1">
    <citation type="journal article" date="2019" name="Mol. Biol. Evol.">
        <title>Blast fungal genomes show frequent chromosomal changes, gene gains and losses, and effector gene turnover.</title>
        <authorList>
            <person name="Gomez Luciano L.B."/>
            <person name="Jason Tsai I."/>
            <person name="Chuma I."/>
            <person name="Tosa Y."/>
            <person name="Chen Y.H."/>
            <person name="Li J.Y."/>
            <person name="Li M.Y."/>
            <person name="Jade Lu M.Y."/>
            <person name="Nakayashiki H."/>
            <person name="Li W.H."/>
        </authorList>
    </citation>
    <scope>NUCLEOTIDE SEQUENCE [LARGE SCALE GENOMIC DNA]</scope>
    <source>
        <strain evidence="1">MZ5-1-6</strain>
    </source>
</reference>
<proteinExistence type="predicted"/>
<organism evidence="1 2">
    <name type="scientific">Pyricularia oryzae</name>
    <name type="common">Rice blast fungus</name>
    <name type="synonym">Magnaporthe oryzae</name>
    <dbReference type="NCBI Taxonomy" id="318829"/>
    <lineage>
        <taxon>Eukaryota</taxon>
        <taxon>Fungi</taxon>
        <taxon>Dikarya</taxon>
        <taxon>Ascomycota</taxon>
        <taxon>Pezizomycotina</taxon>
        <taxon>Sordariomycetes</taxon>
        <taxon>Sordariomycetidae</taxon>
        <taxon>Magnaporthales</taxon>
        <taxon>Pyriculariaceae</taxon>
        <taxon>Pyricularia</taxon>
    </lineage>
</organism>
<dbReference type="AlphaFoldDB" id="A0A4P7MTJ5"/>
<sequence length="84" mass="9991">MDRFYTDGYLHWKNRFAVKNLKIFQDLNNFAQGFGIFGFILTSVQLQKFFRIWFASSKIPPNYYIWVIKNIRGVSAIKIGKSIY</sequence>
<evidence type="ECO:0000313" key="1">
    <source>
        <dbReference type="EMBL" id="QBZ53503.1"/>
    </source>
</evidence>
<dbReference type="Proteomes" id="UP000294847">
    <property type="component" value="Chromosome 1"/>
</dbReference>
<protein>
    <submittedName>
        <fullName evidence="1">Uncharacterized protein</fullName>
    </submittedName>
</protein>
<gene>
    <name evidence="1" type="ORF">PoMZ_09187</name>
</gene>
<accession>A0A4P7MTJ5</accession>